<dbReference type="GO" id="GO:0044780">
    <property type="term" value="P:bacterial-type flagellum assembly"/>
    <property type="evidence" value="ECO:0007669"/>
    <property type="project" value="UniProtKB-UniRule"/>
</dbReference>
<dbReference type="NCBIfam" id="NF009793">
    <property type="entry name" value="PRK13285.1-1"/>
    <property type="match status" value="1"/>
</dbReference>
<comment type="function">
    <text evidence="4">Acts as an anti-CsrA protein, binds CsrA and prevents it from repressing translation of its target genes, one of which is flagellin. Binds to flagellin and participates in the assembly of the flagellum.</text>
</comment>
<keyword evidence="4" id="KW-0143">Chaperone</keyword>
<dbReference type="InterPro" id="IPR003775">
    <property type="entry name" value="Flagellar_assembly_factor_FliW"/>
</dbReference>
<accession>A0A3A1R765</accession>
<dbReference type="GO" id="GO:0006417">
    <property type="term" value="P:regulation of translation"/>
    <property type="evidence" value="ECO:0007669"/>
    <property type="project" value="UniProtKB-KW"/>
</dbReference>
<organism evidence="5 6">
    <name type="scientific">Bacillus salacetis</name>
    <dbReference type="NCBI Taxonomy" id="2315464"/>
    <lineage>
        <taxon>Bacteria</taxon>
        <taxon>Bacillati</taxon>
        <taxon>Bacillota</taxon>
        <taxon>Bacilli</taxon>
        <taxon>Bacillales</taxon>
        <taxon>Bacillaceae</taxon>
        <taxon>Bacillus</taxon>
    </lineage>
</organism>
<comment type="subunit">
    <text evidence="4">Interacts with translational regulator CsrA and flagellin(s).</text>
</comment>
<reference evidence="5 6" key="1">
    <citation type="submission" date="2018-09" db="EMBL/GenBank/DDBJ databases">
        <title>Bacillus saliacetes sp. nov., isolated from Thai shrimp paste (Ka-pi).</title>
        <authorList>
            <person name="Daroonpunt R."/>
            <person name="Tanasupawat S."/>
            <person name="Yiamsombut S."/>
        </authorList>
    </citation>
    <scope>NUCLEOTIDE SEQUENCE [LARGE SCALE GENOMIC DNA]</scope>
    <source>
        <strain evidence="5 6">SKP7-4</strain>
    </source>
</reference>
<keyword evidence="2 4" id="KW-1005">Bacterial flagellum biogenesis</keyword>
<keyword evidence="3 4" id="KW-0810">Translation regulation</keyword>
<evidence type="ECO:0000256" key="4">
    <source>
        <dbReference type="HAMAP-Rule" id="MF_01185"/>
    </source>
</evidence>
<keyword evidence="5" id="KW-0282">Flagellum</keyword>
<dbReference type="RefSeq" id="WP_119545130.1">
    <property type="nucleotide sequence ID" value="NZ_QXIR01000001.1"/>
</dbReference>
<dbReference type="GO" id="GO:0005737">
    <property type="term" value="C:cytoplasm"/>
    <property type="evidence" value="ECO:0007669"/>
    <property type="project" value="UniProtKB-SubCell"/>
</dbReference>
<evidence type="ECO:0000256" key="2">
    <source>
        <dbReference type="ARBA" id="ARBA00022795"/>
    </source>
</evidence>
<dbReference type="HAMAP" id="MF_01185">
    <property type="entry name" value="FliW"/>
    <property type="match status" value="1"/>
</dbReference>
<dbReference type="EMBL" id="QXIR01000001">
    <property type="protein sequence ID" value="RIW39061.1"/>
    <property type="molecule type" value="Genomic_DNA"/>
</dbReference>
<gene>
    <name evidence="4" type="primary">fliW</name>
    <name evidence="5" type="ORF">D3H55_01530</name>
</gene>
<keyword evidence="6" id="KW-1185">Reference proteome</keyword>
<dbReference type="InterPro" id="IPR024046">
    <property type="entry name" value="Flagellar_assmbl_FliW_dom_sf"/>
</dbReference>
<evidence type="ECO:0000256" key="3">
    <source>
        <dbReference type="ARBA" id="ARBA00022845"/>
    </source>
</evidence>
<dbReference type="Gene3D" id="2.30.290.10">
    <property type="entry name" value="BH3618-like"/>
    <property type="match status" value="1"/>
</dbReference>
<keyword evidence="1 4" id="KW-0963">Cytoplasm</keyword>
<keyword evidence="5" id="KW-0969">Cilium</keyword>
<comment type="caution">
    <text evidence="5">The sequence shown here is derived from an EMBL/GenBank/DDBJ whole genome shotgun (WGS) entry which is preliminary data.</text>
</comment>
<keyword evidence="5" id="KW-0966">Cell projection</keyword>
<name>A0A3A1R765_9BACI</name>
<dbReference type="PANTHER" id="PTHR39190:SF1">
    <property type="entry name" value="FLAGELLAR ASSEMBLY FACTOR FLIW"/>
    <property type="match status" value="1"/>
</dbReference>
<dbReference type="SUPFAM" id="SSF141457">
    <property type="entry name" value="BH3618-like"/>
    <property type="match status" value="1"/>
</dbReference>
<sequence length="148" mass="17000">MKIMTKYHGDLDITINDIWKFDQGIPGFVDEREFILLPLPQIEGFQVLQSVATPHLGFVVTDPFQFFKDYDFTLNASILEQLELTQDKDVQVLTILTVKDPITNTTANLQAPIILNTANQKGKQVILNETDYQTKHFIFNRKMQKVKG</sequence>
<evidence type="ECO:0000256" key="1">
    <source>
        <dbReference type="ARBA" id="ARBA00022490"/>
    </source>
</evidence>
<evidence type="ECO:0000313" key="5">
    <source>
        <dbReference type="EMBL" id="RIW39061.1"/>
    </source>
</evidence>
<protein>
    <recommendedName>
        <fullName evidence="4">Flagellar assembly factor FliW</fullName>
    </recommendedName>
</protein>
<dbReference type="PANTHER" id="PTHR39190">
    <property type="entry name" value="FLAGELLAR ASSEMBLY FACTOR FLIW"/>
    <property type="match status" value="1"/>
</dbReference>
<dbReference type="Proteomes" id="UP000265801">
    <property type="component" value="Unassembled WGS sequence"/>
</dbReference>
<comment type="subcellular location">
    <subcellularLocation>
        <location evidence="4">Cytoplasm</location>
    </subcellularLocation>
</comment>
<comment type="similarity">
    <text evidence="4">Belongs to the FliW family.</text>
</comment>
<evidence type="ECO:0000313" key="6">
    <source>
        <dbReference type="Proteomes" id="UP000265801"/>
    </source>
</evidence>
<dbReference type="Pfam" id="PF02623">
    <property type="entry name" value="FliW"/>
    <property type="match status" value="1"/>
</dbReference>
<proteinExistence type="inferred from homology"/>
<dbReference type="OrthoDB" id="9801235at2"/>
<dbReference type="AlphaFoldDB" id="A0A3A1R765"/>